<evidence type="ECO:0000313" key="1">
    <source>
        <dbReference type="EMBL" id="PMD29457.1"/>
    </source>
</evidence>
<evidence type="ECO:0000313" key="2">
    <source>
        <dbReference type="Proteomes" id="UP000235786"/>
    </source>
</evidence>
<reference evidence="1 2" key="1">
    <citation type="submission" date="2016-04" db="EMBL/GenBank/DDBJ databases">
        <title>A degradative enzymes factory behind the ericoid mycorrhizal symbiosis.</title>
        <authorList>
            <consortium name="DOE Joint Genome Institute"/>
            <person name="Martino E."/>
            <person name="Morin E."/>
            <person name="Grelet G."/>
            <person name="Kuo A."/>
            <person name="Kohler A."/>
            <person name="Daghino S."/>
            <person name="Barry K."/>
            <person name="Choi C."/>
            <person name="Cichocki N."/>
            <person name="Clum A."/>
            <person name="Copeland A."/>
            <person name="Hainaut M."/>
            <person name="Haridas S."/>
            <person name="Labutti K."/>
            <person name="Lindquist E."/>
            <person name="Lipzen A."/>
            <person name="Khouja H.-R."/>
            <person name="Murat C."/>
            <person name="Ohm R."/>
            <person name="Olson A."/>
            <person name="Spatafora J."/>
            <person name="Veneault-Fourrey C."/>
            <person name="Henrissat B."/>
            <person name="Grigoriev I."/>
            <person name="Martin F."/>
            <person name="Perotto S."/>
        </authorList>
    </citation>
    <scope>NUCLEOTIDE SEQUENCE [LARGE SCALE GENOMIC DNA]</scope>
    <source>
        <strain evidence="1 2">F</strain>
    </source>
</reference>
<accession>A0A2J6QT61</accession>
<proteinExistence type="predicted"/>
<dbReference type="Proteomes" id="UP000235786">
    <property type="component" value="Unassembled WGS sequence"/>
</dbReference>
<protein>
    <submittedName>
        <fullName evidence="1">Uncharacterized protein</fullName>
    </submittedName>
</protein>
<dbReference type="EMBL" id="KZ613974">
    <property type="protein sequence ID" value="PMD29457.1"/>
    <property type="molecule type" value="Genomic_DNA"/>
</dbReference>
<dbReference type="AlphaFoldDB" id="A0A2J6QT61"/>
<keyword evidence="2" id="KW-1185">Reference proteome</keyword>
<gene>
    <name evidence="1" type="ORF">L207DRAFT_538869</name>
</gene>
<name>A0A2J6QT61_HYAVF</name>
<organism evidence="1 2">
    <name type="scientific">Hyaloscypha variabilis (strain UAMH 11265 / GT02V1 / F)</name>
    <name type="common">Meliniomyces variabilis</name>
    <dbReference type="NCBI Taxonomy" id="1149755"/>
    <lineage>
        <taxon>Eukaryota</taxon>
        <taxon>Fungi</taxon>
        <taxon>Dikarya</taxon>
        <taxon>Ascomycota</taxon>
        <taxon>Pezizomycotina</taxon>
        <taxon>Leotiomycetes</taxon>
        <taxon>Helotiales</taxon>
        <taxon>Hyaloscyphaceae</taxon>
        <taxon>Hyaloscypha</taxon>
        <taxon>Hyaloscypha variabilis</taxon>
    </lineage>
</organism>
<sequence length="179" mass="19379">MAMAFKLGVVAFDLINTPGEWPKGAEGNVTQMVEDLVGDKPGTGVCLWCRHLFAVIVADLLMLVGGPNEDLDGPGFHGANGEEPIKALIHLLSDSLLAILQLCLDLDLALLESHLVVLDLGVELTRAPLELLLPDLTLVSIFSLPVWNKMPYSMCIQPFKSCLARNGPLDSILKLDRVI</sequence>